<reference evidence="2 3" key="1">
    <citation type="submission" date="2015-12" db="EMBL/GenBank/DDBJ databases">
        <title>Draft genome sequence of Streptomyces silvensis ATCC 53525, a producer of novel hormone antagonists.</title>
        <authorList>
            <person name="Johnston C.W."/>
            <person name="Li Y."/>
            <person name="Magarvey N.A."/>
        </authorList>
    </citation>
    <scope>NUCLEOTIDE SEQUENCE [LARGE SCALE GENOMIC DNA]</scope>
    <source>
        <strain evidence="2 3">ATCC 53525</strain>
    </source>
</reference>
<feature type="region of interest" description="Disordered" evidence="1">
    <location>
        <begin position="1"/>
        <end position="57"/>
    </location>
</feature>
<evidence type="ECO:0008006" key="4">
    <source>
        <dbReference type="Google" id="ProtNLM"/>
    </source>
</evidence>
<gene>
    <name evidence="2" type="ORF">AT728_14705</name>
</gene>
<protein>
    <recommendedName>
        <fullName evidence="4">Secreted protein</fullName>
    </recommendedName>
</protein>
<evidence type="ECO:0000313" key="3">
    <source>
        <dbReference type="Proteomes" id="UP000054804"/>
    </source>
</evidence>
<feature type="compositionally biased region" description="Polar residues" evidence="1">
    <location>
        <begin position="31"/>
        <end position="46"/>
    </location>
</feature>
<accession>A0A0W7X3T4</accession>
<feature type="compositionally biased region" description="Polar residues" evidence="1">
    <location>
        <begin position="318"/>
        <end position="330"/>
    </location>
</feature>
<organism evidence="2 3">
    <name type="scientific">Streptomyces silvensis</name>
    <dbReference type="NCBI Taxonomy" id="1765722"/>
    <lineage>
        <taxon>Bacteria</taxon>
        <taxon>Bacillati</taxon>
        <taxon>Actinomycetota</taxon>
        <taxon>Actinomycetes</taxon>
        <taxon>Kitasatosporales</taxon>
        <taxon>Streptomycetaceae</taxon>
        <taxon>Streptomyces</taxon>
    </lineage>
</organism>
<proteinExistence type="predicted"/>
<dbReference type="EMBL" id="LOCL01000034">
    <property type="protein sequence ID" value="KUF17419.1"/>
    <property type="molecule type" value="Genomic_DNA"/>
</dbReference>
<dbReference type="AlphaFoldDB" id="A0A0W7X3T4"/>
<dbReference type="Proteomes" id="UP000054804">
    <property type="component" value="Unassembled WGS sequence"/>
</dbReference>
<keyword evidence="3" id="KW-1185">Reference proteome</keyword>
<evidence type="ECO:0000313" key="2">
    <source>
        <dbReference type="EMBL" id="KUF17419.1"/>
    </source>
</evidence>
<name>A0A0W7X3T4_9ACTN</name>
<feature type="region of interest" description="Disordered" evidence="1">
    <location>
        <begin position="302"/>
        <end position="330"/>
    </location>
</feature>
<feature type="compositionally biased region" description="Gly residues" evidence="1">
    <location>
        <begin position="19"/>
        <end position="29"/>
    </location>
</feature>
<evidence type="ECO:0000256" key="1">
    <source>
        <dbReference type="SAM" id="MobiDB-lite"/>
    </source>
</evidence>
<comment type="caution">
    <text evidence="2">The sequence shown here is derived from an EMBL/GenBank/DDBJ whole genome shotgun (WGS) entry which is preliminary data.</text>
</comment>
<dbReference type="STRING" id="1765722.AT728_14705"/>
<sequence length="330" mass="35799">MATGATSTLAHAGDRTPGGTAGSAKGGRQGKTITVETSIRTSTNGDARTARTGKLSSADGNWTPPACWYEPAFSPKEIEKTVKGLRSFGDGIPFMDGIGEFLGDFFDSYYKDGHPYKDYNLDKQGEGMFWTKVVNPNRKDDPEAMKCDKPPFWVDNNDTPKEPLAVNPRILAEYAYDELPIPETEITMAPEGETKVNLPTWVWLDKAKFKEVSVTASLPDTNMWAKTTAKPVSLKINPGTRDATTYPGSGECAIVDGRIGEPYGKGKSKKTPPCGVKYLRSSGDGSYKLNATVTWEVSWTSSTGEGADLPKGEFGGDQNVTVEEIQSINR</sequence>